<feature type="transmembrane region" description="Helical" evidence="1">
    <location>
        <begin position="315"/>
        <end position="333"/>
    </location>
</feature>
<feature type="transmembrane region" description="Helical" evidence="1">
    <location>
        <begin position="118"/>
        <end position="136"/>
    </location>
</feature>
<proteinExistence type="predicted"/>
<evidence type="ECO:0008006" key="4">
    <source>
        <dbReference type="Google" id="ProtNLM"/>
    </source>
</evidence>
<comment type="caution">
    <text evidence="2">The sequence shown here is derived from an EMBL/GenBank/DDBJ whole genome shotgun (WGS) entry which is preliminary data.</text>
</comment>
<keyword evidence="1" id="KW-0472">Membrane</keyword>
<protein>
    <recommendedName>
        <fullName evidence="4">Glycosyltransferase RgtA/B/C/D-like domain-containing protein</fullName>
    </recommendedName>
</protein>
<keyword evidence="3" id="KW-1185">Reference proteome</keyword>
<evidence type="ECO:0000313" key="3">
    <source>
        <dbReference type="Proteomes" id="UP000051697"/>
    </source>
</evidence>
<dbReference type="PATRIC" id="fig|1423778.4.peg.728"/>
<feature type="transmembrane region" description="Helical" evidence="1">
    <location>
        <begin position="205"/>
        <end position="224"/>
    </location>
</feature>
<reference evidence="2 3" key="1">
    <citation type="journal article" date="2015" name="Genome Announc.">
        <title>Expanding the biotechnology potential of lactobacilli through comparative genomics of 213 strains and associated genera.</title>
        <authorList>
            <person name="Sun Z."/>
            <person name="Harris H.M."/>
            <person name="McCann A."/>
            <person name="Guo C."/>
            <person name="Argimon S."/>
            <person name="Zhang W."/>
            <person name="Yang X."/>
            <person name="Jeffery I.B."/>
            <person name="Cooney J.C."/>
            <person name="Kagawa T.F."/>
            <person name="Liu W."/>
            <person name="Song Y."/>
            <person name="Salvetti E."/>
            <person name="Wrobel A."/>
            <person name="Rasinkangas P."/>
            <person name="Parkhill J."/>
            <person name="Rea M.C."/>
            <person name="O'Sullivan O."/>
            <person name="Ritari J."/>
            <person name="Douillard F.P."/>
            <person name="Paul Ross R."/>
            <person name="Yang R."/>
            <person name="Briner A.E."/>
            <person name="Felis G.E."/>
            <person name="de Vos W.M."/>
            <person name="Barrangou R."/>
            <person name="Klaenhammer T.R."/>
            <person name="Caufield P.W."/>
            <person name="Cui Y."/>
            <person name="Zhang H."/>
            <person name="O'Toole P.W."/>
        </authorList>
    </citation>
    <scope>NUCLEOTIDE SEQUENCE [LARGE SCALE GENOMIC DNA]</scope>
    <source>
        <strain evidence="2 3">DSM 15707</strain>
    </source>
</reference>
<feature type="transmembrane region" description="Helical" evidence="1">
    <location>
        <begin position="372"/>
        <end position="392"/>
    </location>
</feature>
<dbReference type="EMBL" id="AZFE01000031">
    <property type="protein sequence ID" value="KRL55101.1"/>
    <property type="molecule type" value="Genomic_DNA"/>
</dbReference>
<evidence type="ECO:0000313" key="2">
    <source>
        <dbReference type="EMBL" id="KRL55101.1"/>
    </source>
</evidence>
<evidence type="ECO:0000256" key="1">
    <source>
        <dbReference type="SAM" id="Phobius"/>
    </source>
</evidence>
<dbReference type="AlphaFoldDB" id="A0A0R1RDK3"/>
<dbReference type="OrthoDB" id="1832444at2"/>
<keyword evidence="1" id="KW-1133">Transmembrane helix</keyword>
<dbReference type="STRING" id="1423778.FC70_GL000697"/>
<feature type="transmembrane region" description="Helical" evidence="1">
    <location>
        <begin position="245"/>
        <end position="266"/>
    </location>
</feature>
<feature type="transmembrane region" description="Helical" evidence="1">
    <location>
        <begin position="142"/>
        <end position="161"/>
    </location>
</feature>
<feature type="transmembrane region" description="Helical" evidence="1">
    <location>
        <begin position="7"/>
        <end position="27"/>
    </location>
</feature>
<feature type="transmembrane region" description="Helical" evidence="1">
    <location>
        <begin position="340"/>
        <end position="360"/>
    </location>
</feature>
<gene>
    <name evidence="2" type="ORF">FC70_GL000697</name>
</gene>
<dbReference type="Proteomes" id="UP000051697">
    <property type="component" value="Unassembled WGS sequence"/>
</dbReference>
<organism evidence="2 3">
    <name type="scientific">Paucilactobacillus oligofermentans DSM 15707 = LMG 22743</name>
    <dbReference type="NCBI Taxonomy" id="1423778"/>
    <lineage>
        <taxon>Bacteria</taxon>
        <taxon>Bacillati</taxon>
        <taxon>Bacillota</taxon>
        <taxon>Bacilli</taxon>
        <taxon>Lactobacillales</taxon>
        <taxon>Lactobacillaceae</taxon>
        <taxon>Paucilactobacillus</taxon>
    </lineage>
</organism>
<accession>A0A0R1RDK3</accession>
<keyword evidence="1" id="KW-0812">Transmembrane</keyword>
<dbReference type="RefSeq" id="WP_057889669.1">
    <property type="nucleotide sequence ID" value="NZ_AZFE01000031.1"/>
</dbReference>
<sequence length="401" mass="45767">MNSIKSFFKVISLLLVSYFVLMTVVMIPNNNMVKNNVSESSTLIASEGVYPEIFDTVAKSASKIDNYTDNFMINAAKKDQSNPIKAGMSIDGYSRYWHGYLVILRPILMLFSLSSIRYFNMFFMLLIFAFVVHLLAKKISTLVGLSFAVAMCSISFMVIPFCLQYSSLFYILNFSIIYLLTNKKLHKNLALFGAIGSITNFLDLLTYPIITLGIPLIVVLLLNLKEKRYNQSFFESCKQILQSGIGWSLGYGITWFSKWIIASAILKKNVILDAFNAIVLRTEGSGDTAISNNNPVLNRSFMLKENMQLVFSKQFLAILAFIFIIWLLLFICFKKQFKTILKASPILIVSTFPYIWYLVLGNHSQVHYWMTFRSQAITVFGILCFAITCIDWNQVKQKFSK</sequence>
<name>A0A0R1RDK3_9LACO</name>